<protein>
    <recommendedName>
        <fullName evidence="7">Major facilitator superfamily (MFS) profile domain-containing protein</fullName>
    </recommendedName>
</protein>
<feature type="transmembrane region" description="Helical" evidence="6">
    <location>
        <begin position="62"/>
        <end position="83"/>
    </location>
</feature>
<evidence type="ECO:0000313" key="8">
    <source>
        <dbReference type="EMBL" id="MBF5060117.1"/>
    </source>
</evidence>
<comment type="subcellular location">
    <subcellularLocation>
        <location evidence="1">Cell membrane</location>
        <topology evidence="1">Multi-pass membrane protein</topology>
    </subcellularLocation>
</comment>
<dbReference type="InterPro" id="IPR011701">
    <property type="entry name" value="MFS"/>
</dbReference>
<dbReference type="InterPro" id="IPR020846">
    <property type="entry name" value="MFS_dom"/>
</dbReference>
<feature type="transmembrane region" description="Helical" evidence="6">
    <location>
        <begin position="118"/>
        <end position="141"/>
    </location>
</feature>
<evidence type="ECO:0000256" key="1">
    <source>
        <dbReference type="ARBA" id="ARBA00004651"/>
    </source>
</evidence>
<keyword evidence="5 6" id="KW-0472">Membrane</keyword>
<dbReference type="Proteomes" id="UP001194714">
    <property type="component" value="Unassembled WGS sequence"/>
</dbReference>
<reference evidence="8 9" key="1">
    <citation type="submission" date="2020-01" db="EMBL/GenBank/DDBJ databases">
        <title>Draft genome sequence of Cand. Neptunochlamydia vexilliferae K9.</title>
        <authorList>
            <person name="Schulz F."/>
            <person name="Koestlbacher S."/>
            <person name="Wascher F."/>
            <person name="Pizzetti I."/>
            <person name="Horn M."/>
        </authorList>
    </citation>
    <scope>NUCLEOTIDE SEQUENCE [LARGE SCALE GENOMIC DNA]</scope>
    <source>
        <strain evidence="8 9">K9</strain>
    </source>
</reference>
<feature type="transmembrane region" description="Helical" evidence="6">
    <location>
        <begin position="403"/>
        <end position="421"/>
    </location>
</feature>
<feature type="transmembrane region" description="Helical" evidence="6">
    <location>
        <begin position="326"/>
        <end position="344"/>
    </location>
</feature>
<feature type="transmembrane region" description="Helical" evidence="6">
    <location>
        <begin position="234"/>
        <end position="258"/>
    </location>
</feature>
<feature type="transmembrane region" description="Helical" evidence="6">
    <location>
        <begin position="24"/>
        <end position="42"/>
    </location>
</feature>
<evidence type="ECO:0000256" key="3">
    <source>
        <dbReference type="ARBA" id="ARBA00022692"/>
    </source>
</evidence>
<proteinExistence type="predicted"/>
<feature type="transmembrane region" description="Helical" evidence="6">
    <location>
        <begin position="184"/>
        <end position="203"/>
    </location>
</feature>
<evidence type="ECO:0000313" key="9">
    <source>
        <dbReference type="Proteomes" id="UP001194714"/>
    </source>
</evidence>
<feature type="transmembrane region" description="Helical" evidence="6">
    <location>
        <begin position="356"/>
        <end position="375"/>
    </location>
</feature>
<accession>A0ABS0B169</accession>
<gene>
    <name evidence="8" type="ORF">NEPTK9_001647</name>
</gene>
<evidence type="ECO:0000259" key="7">
    <source>
        <dbReference type="PROSITE" id="PS50850"/>
    </source>
</evidence>
<comment type="caution">
    <text evidence="8">The sequence shown here is derived from an EMBL/GenBank/DDBJ whole genome shotgun (WGS) entry which is preliminary data.</text>
</comment>
<evidence type="ECO:0000256" key="2">
    <source>
        <dbReference type="ARBA" id="ARBA00022475"/>
    </source>
</evidence>
<dbReference type="PANTHER" id="PTHR43124">
    <property type="entry name" value="PURINE EFFLUX PUMP PBUE"/>
    <property type="match status" value="1"/>
</dbReference>
<dbReference type="InterPro" id="IPR036259">
    <property type="entry name" value="MFS_trans_sf"/>
</dbReference>
<feature type="transmembrane region" description="Helical" evidence="6">
    <location>
        <begin position="301"/>
        <end position="320"/>
    </location>
</feature>
<dbReference type="Pfam" id="PF07690">
    <property type="entry name" value="MFS_1"/>
    <property type="match status" value="1"/>
</dbReference>
<dbReference type="EMBL" id="JAAEJV010000076">
    <property type="protein sequence ID" value="MBF5060117.1"/>
    <property type="molecule type" value="Genomic_DNA"/>
</dbReference>
<keyword evidence="2" id="KW-1003">Cell membrane</keyword>
<feature type="transmembrane region" description="Helical" evidence="6">
    <location>
        <begin position="95"/>
        <end position="112"/>
    </location>
</feature>
<feature type="transmembrane region" description="Helical" evidence="6">
    <location>
        <begin position="153"/>
        <end position="172"/>
    </location>
</feature>
<dbReference type="InterPro" id="IPR050189">
    <property type="entry name" value="MFS_Efflux_Transporters"/>
</dbReference>
<dbReference type="PANTHER" id="PTHR43124:SF3">
    <property type="entry name" value="CHLORAMPHENICOL EFFLUX PUMP RV0191"/>
    <property type="match status" value="1"/>
</dbReference>
<evidence type="ECO:0000256" key="4">
    <source>
        <dbReference type="ARBA" id="ARBA00022989"/>
    </source>
</evidence>
<keyword evidence="3 6" id="KW-0812">Transmembrane</keyword>
<feature type="domain" description="Major facilitator superfamily (MFS) profile" evidence="7">
    <location>
        <begin position="26"/>
        <end position="425"/>
    </location>
</feature>
<feature type="transmembrane region" description="Helical" evidence="6">
    <location>
        <begin position="270"/>
        <end position="289"/>
    </location>
</feature>
<evidence type="ECO:0000256" key="6">
    <source>
        <dbReference type="SAM" id="Phobius"/>
    </source>
</evidence>
<organism evidence="8 9">
    <name type="scientific">Candidatus Neptunichlamydia vexilliferae</name>
    <dbReference type="NCBI Taxonomy" id="1651774"/>
    <lineage>
        <taxon>Bacteria</taxon>
        <taxon>Pseudomonadati</taxon>
        <taxon>Chlamydiota</taxon>
        <taxon>Chlamydiia</taxon>
        <taxon>Parachlamydiales</taxon>
        <taxon>Simkaniaceae</taxon>
        <taxon>Candidatus Neptunichlamydia</taxon>
    </lineage>
</organism>
<dbReference type="RefSeq" id="WP_194848445.1">
    <property type="nucleotide sequence ID" value="NZ_JAAEJV010000076.1"/>
</dbReference>
<evidence type="ECO:0000256" key="5">
    <source>
        <dbReference type="ARBA" id="ARBA00023136"/>
    </source>
</evidence>
<keyword evidence="4 6" id="KW-1133">Transmembrane helix</keyword>
<sequence length="440" mass="48448">MLPPLPKGRGIRIDILMNTIKNTLLPWIVCLSASLFFAYELLQLHVMNAISPMLIKDLNLSATQFGSLCSTYLLADVIFLLPAGMILDRFSVRKVILVALLLCLLGTAGFSQANSLGMAAVCHFLSGIGNAFCFLSCIMLISRWFPKEKQAFLVGLMITIGMFGGIIAQRPFSLLASHFSWRQALMIDAFAGVALFALIFAFVKDAPKPIEKVKEKGLPFFEGLKRSILNLHNICCGLYTCFMNLPLMIISAVWGTLFLTQVHSVSIENASMIVSMICMGTIVGSPIYGWISDKIKRRRQLMAFGGVVSLAIFMVILTLPHPSEQMFTLLFFLLGFFTSSQALGYPAITENNPQELTGTSMGVAAVLIMGIPALIQPLSGKLLDLSWDGTLIDGVPFYSATDFRIAFLIFPIGFLISLFALKRVKERSKVLRFDNKPVNS</sequence>
<name>A0ABS0B169_9BACT</name>
<dbReference type="Gene3D" id="1.20.1250.20">
    <property type="entry name" value="MFS general substrate transporter like domains"/>
    <property type="match status" value="2"/>
</dbReference>
<keyword evidence="9" id="KW-1185">Reference proteome</keyword>
<dbReference type="SUPFAM" id="SSF103473">
    <property type="entry name" value="MFS general substrate transporter"/>
    <property type="match status" value="1"/>
</dbReference>
<dbReference type="PROSITE" id="PS50850">
    <property type="entry name" value="MFS"/>
    <property type="match status" value="1"/>
</dbReference>